<evidence type="ECO:0000256" key="3">
    <source>
        <dbReference type="ARBA" id="ARBA00022475"/>
    </source>
</evidence>
<keyword evidence="9" id="KW-1185">Reference proteome</keyword>
<dbReference type="GO" id="GO:0005886">
    <property type="term" value="C:plasma membrane"/>
    <property type="evidence" value="ECO:0007669"/>
    <property type="project" value="UniProtKB-SubCell"/>
</dbReference>
<sequence length="524" mass="56114">MVNRRFTLADCSLLPANGLLVTKERAFIAPDDSGFAARVRSAVAWRWGSQVIAQIITWTSTIAVFRILDPSDYGLFAMTQAVLAALNFLNGYSFAASLIQTDDVDDRRISQVFGMLILANAGIALAQFLLAPAAAVYYGQPEVEAMLKVQALIFLATPFIALPSALLARRIEFRSQGLVNLLCAIVGATTALGLAWIGFGVWALVYAPMAMAGVRALGLTISARLLVWPSFDFRGAGDILSFGGALTLCQLLWIVQSQSDIFVAGRSFTTHELGIYAEALFLALVVTGRFLPPINEVAYPAYAELHKAGRPLGPFFIRTLRTVLLVTAPIYVGLALTAEAAILTIGGEKWAEMIPIIAGLALAMPFFAMQIVCAPATNAIGRPRIYVTTSAIGAVLFPTCFLFGIANGPMGLVHAWWVAAPLLVIATFALTLPAINVRLADLLKQLLPVMLASGVMALAVTAMKFALGTMAPEIAPPLLLLILVPLGALTYVAALWLGWRNILYETWAMLRKPKPATAAMPLPA</sequence>
<reference evidence="8 9" key="1">
    <citation type="submission" date="2019-12" db="EMBL/GenBank/DDBJ databases">
        <title>Genomic-based taxomic classification of the family Erythrobacteraceae.</title>
        <authorList>
            <person name="Xu L."/>
        </authorList>
    </citation>
    <scope>NUCLEOTIDE SEQUENCE [LARGE SCALE GENOMIC DNA]</scope>
    <source>
        <strain evidence="8 9">JCM 17802</strain>
    </source>
</reference>
<accession>A0A6I4SPM5</accession>
<comment type="similarity">
    <text evidence="2">Belongs to the polysaccharide synthase family.</text>
</comment>
<evidence type="ECO:0000256" key="5">
    <source>
        <dbReference type="ARBA" id="ARBA00022989"/>
    </source>
</evidence>
<feature type="transmembrane region" description="Helical" evidence="7">
    <location>
        <begin position="446"/>
        <end position="466"/>
    </location>
</feature>
<feature type="transmembrane region" description="Helical" evidence="7">
    <location>
        <begin position="323"/>
        <end position="347"/>
    </location>
</feature>
<feature type="transmembrane region" description="Helical" evidence="7">
    <location>
        <begin position="116"/>
        <end position="139"/>
    </location>
</feature>
<evidence type="ECO:0000313" key="8">
    <source>
        <dbReference type="EMBL" id="MXO57861.1"/>
    </source>
</evidence>
<feature type="transmembrane region" description="Helical" evidence="7">
    <location>
        <begin position="239"/>
        <end position="255"/>
    </location>
</feature>
<evidence type="ECO:0000256" key="1">
    <source>
        <dbReference type="ARBA" id="ARBA00004651"/>
    </source>
</evidence>
<dbReference type="InterPro" id="IPR050833">
    <property type="entry name" value="Poly_Biosynth_Transport"/>
</dbReference>
<keyword evidence="3" id="KW-1003">Cell membrane</keyword>
<evidence type="ECO:0000256" key="4">
    <source>
        <dbReference type="ARBA" id="ARBA00022692"/>
    </source>
</evidence>
<keyword evidence="4 7" id="KW-0812">Transmembrane</keyword>
<organism evidence="8 9">
    <name type="scientific">Pontixanthobacter gangjinensis</name>
    <dbReference type="NCBI Taxonomy" id="1028742"/>
    <lineage>
        <taxon>Bacteria</taxon>
        <taxon>Pseudomonadati</taxon>
        <taxon>Pseudomonadota</taxon>
        <taxon>Alphaproteobacteria</taxon>
        <taxon>Sphingomonadales</taxon>
        <taxon>Erythrobacteraceae</taxon>
        <taxon>Pontixanthobacter</taxon>
    </lineage>
</organism>
<dbReference type="AlphaFoldDB" id="A0A6I4SPM5"/>
<gene>
    <name evidence="8" type="ORF">GRI36_13365</name>
</gene>
<comment type="subcellular location">
    <subcellularLocation>
        <location evidence="1">Cell membrane</location>
        <topology evidence="1">Multi-pass membrane protein</topology>
    </subcellularLocation>
</comment>
<feature type="transmembrane region" description="Helical" evidence="7">
    <location>
        <begin position="74"/>
        <end position="95"/>
    </location>
</feature>
<evidence type="ECO:0000256" key="6">
    <source>
        <dbReference type="ARBA" id="ARBA00023136"/>
    </source>
</evidence>
<evidence type="ECO:0000256" key="7">
    <source>
        <dbReference type="SAM" id="Phobius"/>
    </source>
</evidence>
<feature type="transmembrane region" description="Helical" evidence="7">
    <location>
        <begin position="353"/>
        <end position="373"/>
    </location>
</feature>
<feature type="transmembrane region" description="Helical" evidence="7">
    <location>
        <begin position="178"/>
        <end position="199"/>
    </location>
</feature>
<dbReference type="Proteomes" id="UP000468943">
    <property type="component" value="Unassembled WGS sequence"/>
</dbReference>
<feature type="transmembrane region" description="Helical" evidence="7">
    <location>
        <begin position="47"/>
        <end position="68"/>
    </location>
</feature>
<dbReference type="Pfam" id="PF13440">
    <property type="entry name" value="Polysacc_synt_3"/>
    <property type="match status" value="1"/>
</dbReference>
<comment type="caution">
    <text evidence="8">The sequence shown here is derived from an EMBL/GenBank/DDBJ whole genome shotgun (WGS) entry which is preliminary data.</text>
</comment>
<dbReference type="EMBL" id="WTYS01000001">
    <property type="protein sequence ID" value="MXO57861.1"/>
    <property type="molecule type" value="Genomic_DNA"/>
</dbReference>
<feature type="transmembrane region" description="Helical" evidence="7">
    <location>
        <begin position="145"/>
        <end position="166"/>
    </location>
</feature>
<evidence type="ECO:0000313" key="9">
    <source>
        <dbReference type="Proteomes" id="UP000468943"/>
    </source>
</evidence>
<dbReference type="PANTHER" id="PTHR30250:SF10">
    <property type="entry name" value="LIPOPOLYSACCHARIDE BIOSYNTHESIS PROTEIN WZXC"/>
    <property type="match status" value="1"/>
</dbReference>
<keyword evidence="5 7" id="KW-1133">Transmembrane helix</keyword>
<dbReference type="CDD" id="cd13127">
    <property type="entry name" value="MATE_tuaB_like"/>
    <property type="match status" value="1"/>
</dbReference>
<proteinExistence type="inferred from homology"/>
<feature type="transmembrane region" description="Helical" evidence="7">
    <location>
        <begin position="412"/>
        <end position="434"/>
    </location>
</feature>
<protein>
    <submittedName>
        <fullName evidence="8">Oligosaccharide flippase family protein</fullName>
    </submittedName>
</protein>
<keyword evidence="6 7" id="KW-0472">Membrane</keyword>
<dbReference type="PANTHER" id="PTHR30250">
    <property type="entry name" value="PST FAMILY PREDICTED COLANIC ACID TRANSPORTER"/>
    <property type="match status" value="1"/>
</dbReference>
<feature type="transmembrane region" description="Helical" evidence="7">
    <location>
        <begin position="478"/>
        <end position="499"/>
    </location>
</feature>
<name>A0A6I4SPM5_9SPHN</name>
<dbReference type="OrthoDB" id="7605542at2"/>
<evidence type="ECO:0000256" key="2">
    <source>
        <dbReference type="ARBA" id="ARBA00007430"/>
    </source>
</evidence>
<feature type="transmembrane region" description="Helical" evidence="7">
    <location>
        <begin position="385"/>
        <end position="406"/>
    </location>
</feature>